<accession>A0A4Y2C5J0</accession>
<evidence type="ECO:0000313" key="1">
    <source>
        <dbReference type="EMBL" id="GBL99608.1"/>
    </source>
</evidence>
<reference evidence="1 2" key="1">
    <citation type="journal article" date="2019" name="Sci. Rep.">
        <title>Orb-weaving spider Araneus ventricosus genome elucidates the spidroin gene catalogue.</title>
        <authorList>
            <person name="Kono N."/>
            <person name="Nakamura H."/>
            <person name="Ohtoshi R."/>
            <person name="Moran D.A.P."/>
            <person name="Shinohara A."/>
            <person name="Yoshida Y."/>
            <person name="Fujiwara M."/>
            <person name="Mori M."/>
            <person name="Tomita M."/>
            <person name="Arakawa K."/>
        </authorList>
    </citation>
    <scope>NUCLEOTIDE SEQUENCE [LARGE SCALE GENOMIC DNA]</scope>
</reference>
<sequence length="130" mass="14988">MYYDRRRRQAFYKPGGQVCVTQHPISKSQNKKSRKFRPKREGSYLVITNRSPTTYDIADPAKPDEVLGTYHSSALRAYELPVCRDSGTIVPVRRRADQRNIVLTLRRDVVRARGGVCNRTVFRARHIVAV</sequence>
<proteinExistence type="predicted"/>
<keyword evidence="2" id="KW-1185">Reference proteome</keyword>
<name>A0A4Y2C5J0_ARAVE</name>
<dbReference type="OrthoDB" id="425619at2759"/>
<protein>
    <submittedName>
        <fullName evidence="1">Uncharacterized protein</fullName>
    </submittedName>
</protein>
<gene>
    <name evidence="1" type="ORF">AVEN_68866_1</name>
</gene>
<dbReference type="Proteomes" id="UP000499080">
    <property type="component" value="Unassembled WGS sequence"/>
</dbReference>
<comment type="caution">
    <text evidence="1">The sequence shown here is derived from an EMBL/GenBank/DDBJ whole genome shotgun (WGS) entry which is preliminary data.</text>
</comment>
<dbReference type="AlphaFoldDB" id="A0A4Y2C5J0"/>
<organism evidence="1 2">
    <name type="scientific">Araneus ventricosus</name>
    <name type="common">Orbweaver spider</name>
    <name type="synonym">Epeira ventricosa</name>
    <dbReference type="NCBI Taxonomy" id="182803"/>
    <lineage>
        <taxon>Eukaryota</taxon>
        <taxon>Metazoa</taxon>
        <taxon>Ecdysozoa</taxon>
        <taxon>Arthropoda</taxon>
        <taxon>Chelicerata</taxon>
        <taxon>Arachnida</taxon>
        <taxon>Araneae</taxon>
        <taxon>Araneomorphae</taxon>
        <taxon>Entelegynae</taxon>
        <taxon>Araneoidea</taxon>
        <taxon>Araneidae</taxon>
        <taxon>Araneus</taxon>
    </lineage>
</organism>
<evidence type="ECO:0000313" key="2">
    <source>
        <dbReference type="Proteomes" id="UP000499080"/>
    </source>
</evidence>
<dbReference type="EMBL" id="BGPR01000149">
    <property type="protein sequence ID" value="GBL99608.1"/>
    <property type="molecule type" value="Genomic_DNA"/>
</dbReference>